<evidence type="ECO:0000313" key="2">
    <source>
        <dbReference type="EMBL" id="SDW56809.1"/>
    </source>
</evidence>
<keyword evidence="1" id="KW-0812">Transmembrane</keyword>
<keyword evidence="3" id="KW-1185">Reference proteome</keyword>
<dbReference type="AlphaFoldDB" id="A0A1H2UMI8"/>
<reference evidence="3" key="1">
    <citation type="submission" date="2016-10" db="EMBL/GenBank/DDBJ databases">
        <authorList>
            <person name="Varghese N."/>
        </authorList>
    </citation>
    <scope>NUCLEOTIDE SEQUENCE [LARGE SCALE GENOMIC DNA]</scope>
    <source>
        <strain evidence="3">DSM 12489</strain>
    </source>
</reference>
<feature type="transmembrane region" description="Helical" evidence="1">
    <location>
        <begin position="7"/>
        <end position="26"/>
    </location>
</feature>
<dbReference type="Proteomes" id="UP000182589">
    <property type="component" value="Unassembled WGS sequence"/>
</dbReference>
<evidence type="ECO:0000256" key="1">
    <source>
        <dbReference type="SAM" id="Phobius"/>
    </source>
</evidence>
<dbReference type="RefSeq" id="WP_006447842.1">
    <property type="nucleotide sequence ID" value="NZ_BSRA01000011.1"/>
</dbReference>
<evidence type="ECO:0000313" key="3">
    <source>
        <dbReference type="Proteomes" id="UP000182589"/>
    </source>
</evidence>
<keyword evidence="1" id="KW-1133">Transmembrane helix</keyword>
<accession>A0A1H2UMI8</accession>
<proteinExistence type="predicted"/>
<organism evidence="2 3">
    <name type="scientific">Alicyclobacillus hesperidum</name>
    <dbReference type="NCBI Taxonomy" id="89784"/>
    <lineage>
        <taxon>Bacteria</taxon>
        <taxon>Bacillati</taxon>
        <taxon>Bacillota</taxon>
        <taxon>Bacilli</taxon>
        <taxon>Bacillales</taxon>
        <taxon>Alicyclobacillaceae</taxon>
        <taxon>Alicyclobacillus</taxon>
    </lineage>
</organism>
<keyword evidence="1" id="KW-0472">Membrane</keyword>
<protein>
    <submittedName>
        <fullName evidence="2">Uncharacterized protein</fullName>
    </submittedName>
</protein>
<feature type="transmembrane region" description="Helical" evidence="1">
    <location>
        <begin position="46"/>
        <end position="68"/>
    </location>
</feature>
<gene>
    <name evidence="2" type="ORF">SAMN04489725_10843</name>
</gene>
<dbReference type="STRING" id="89784.SAMN04489725_10843"/>
<dbReference type="EMBL" id="FNOJ01000008">
    <property type="protein sequence ID" value="SDW56809.1"/>
    <property type="molecule type" value="Genomic_DNA"/>
</dbReference>
<sequence>MKRVKPVVNFASIILSICILAIIYLADYRPHIQSASTTVKAIYTSLTAIGALASTLYMLHVPGFVLHLD</sequence>
<name>A0A1H2UMI8_9BACL</name>